<dbReference type="Proteomes" id="UP000029737">
    <property type="component" value="Unassembled WGS sequence"/>
</dbReference>
<sequence length="131" mass="14583">MVGSRAFSQDLPTEVRVLDSWRRGGVDCAVGELRGLFYGFARLAGPSSGWSRYRPGRVKRGGGEALAPEKLGDWVVLEFGPVERFWSQEVRARFLGGGGELSGVDQWGWAWGLCRVHEKIDEFVDAQLRRG</sequence>
<organism evidence="1 4">
    <name type="scientific">Actinopolyspora erythraea</name>
    <dbReference type="NCBI Taxonomy" id="414996"/>
    <lineage>
        <taxon>Bacteria</taxon>
        <taxon>Bacillati</taxon>
        <taxon>Actinomycetota</taxon>
        <taxon>Actinomycetes</taxon>
        <taxon>Actinopolysporales</taxon>
        <taxon>Actinopolysporaceae</taxon>
        <taxon>Actinopolyspora</taxon>
    </lineage>
</organism>
<reference evidence="2 3" key="1">
    <citation type="journal article" date="2014" name="PLoS ONE">
        <title>Identification and Characterization of a New Erythromycin Biosynthetic Gene Cluster in Actinopolyspora erythraea YIM90600, a Novel Erythronolide-Producing Halophilic Actinomycete Isolated from Salt Field.</title>
        <authorList>
            <person name="Chen D."/>
            <person name="Feng J."/>
            <person name="Huang L."/>
            <person name="Zhang Q."/>
            <person name="Wu J."/>
            <person name="Zhu X."/>
            <person name="Duan Y."/>
            <person name="Xu Z."/>
        </authorList>
    </citation>
    <scope>NUCLEOTIDE SEQUENCE [LARGE SCALE GENOMIC DNA]</scope>
    <source>
        <strain evidence="2 3">YIM90600</strain>
    </source>
</reference>
<keyword evidence="3" id="KW-1185">Reference proteome</keyword>
<dbReference type="RefSeq" id="WP_043573105.1">
    <property type="nucleotide sequence ID" value="NZ_CP022752.1"/>
</dbReference>
<dbReference type="KEGG" id="aey:CDG81_10890"/>
<dbReference type="Proteomes" id="UP000215043">
    <property type="component" value="Chromosome"/>
</dbReference>
<gene>
    <name evidence="1" type="ORF">CDG81_10890</name>
    <name evidence="2" type="ORF">IL38_10945</name>
</gene>
<protein>
    <submittedName>
        <fullName evidence="1">Uncharacterized protein</fullName>
    </submittedName>
</protein>
<reference evidence="1 4" key="2">
    <citation type="submission" date="2017-08" db="EMBL/GenBank/DDBJ databases">
        <title>The complete genome sequence of moderately halophilic actinomycete Actinopolyspora erythraea YIM 90600, the producer of novel erythromycin, novel actinopolysporins A-C and tubercidin.</title>
        <authorList>
            <person name="Yin M."/>
            <person name="Tang S."/>
        </authorList>
    </citation>
    <scope>NUCLEOTIDE SEQUENCE [LARGE SCALE GENOMIC DNA]</scope>
    <source>
        <strain evidence="1 4">YIM 90600</strain>
    </source>
</reference>
<accession>A0A099D7U2</accession>
<dbReference type="HOGENOM" id="CLU_1923031_0_0_11"/>
<evidence type="ECO:0000313" key="1">
    <source>
        <dbReference type="EMBL" id="ASU81034.1"/>
    </source>
</evidence>
<dbReference type="EMBL" id="CP022752">
    <property type="protein sequence ID" value="ASU81034.1"/>
    <property type="molecule type" value="Genomic_DNA"/>
</dbReference>
<dbReference type="AlphaFoldDB" id="A0A099D7U2"/>
<proteinExistence type="predicted"/>
<dbReference type="OrthoDB" id="5184753at2"/>
<evidence type="ECO:0000313" key="2">
    <source>
        <dbReference type="EMBL" id="KGI81455.1"/>
    </source>
</evidence>
<evidence type="ECO:0000313" key="3">
    <source>
        <dbReference type="Proteomes" id="UP000029737"/>
    </source>
</evidence>
<evidence type="ECO:0000313" key="4">
    <source>
        <dbReference type="Proteomes" id="UP000215043"/>
    </source>
</evidence>
<name>A0A099D7U2_9ACTN</name>
<dbReference type="eggNOG" id="ENOG5030QVR">
    <property type="taxonomic scope" value="Bacteria"/>
</dbReference>
<dbReference type="EMBL" id="JPMV01000018">
    <property type="protein sequence ID" value="KGI81455.1"/>
    <property type="molecule type" value="Genomic_DNA"/>
</dbReference>